<protein>
    <submittedName>
        <fullName evidence="3">RND efflux system, outer membrane lipoprotein, NodT family</fullName>
    </submittedName>
</protein>
<keyword evidence="2" id="KW-0564">Palmitate</keyword>
<dbReference type="GO" id="GO:0005886">
    <property type="term" value="C:plasma membrane"/>
    <property type="evidence" value="ECO:0007669"/>
    <property type="project" value="UniProtKB-SubCell"/>
</dbReference>
<keyword evidence="2" id="KW-1134">Transmembrane beta strand</keyword>
<dbReference type="NCBIfam" id="TIGR01845">
    <property type="entry name" value="outer_NodT"/>
    <property type="match status" value="1"/>
</dbReference>
<comment type="caution">
    <text evidence="3">The sequence shown here is derived from an EMBL/GenBank/DDBJ whole genome shotgun (WGS) entry which is preliminary data.</text>
</comment>
<dbReference type="PANTHER" id="PTHR30203:SF25">
    <property type="entry name" value="OUTER MEMBRANE PROTEIN-RELATED"/>
    <property type="match status" value="1"/>
</dbReference>
<dbReference type="HOGENOM" id="CLU_012817_13_0_5"/>
<evidence type="ECO:0000256" key="1">
    <source>
        <dbReference type="ARBA" id="ARBA00007613"/>
    </source>
</evidence>
<dbReference type="Proteomes" id="UP000004386">
    <property type="component" value="Unassembled WGS sequence"/>
</dbReference>
<organism evidence="3 4">
    <name type="scientific">Brucella intermedia LMG 3301</name>
    <dbReference type="NCBI Taxonomy" id="641118"/>
    <lineage>
        <taxon>Bacteria</taxon>
        <taxon>Pseudomonadati</taxon>
        <taxon>Pseudomonadota</taxon>
        <taxon>Alphaproteobacteria</taxon>
        <taxon>Hyphomicrobiales</taxon>
        <taxon>Brucellaceae</taxon>
        <taxon>Brucella/Ochrobactrum group</taxon>
        <taxon>Brucella</taxon>
    </lineage>
</organism>
<dbReference type="InterPro" id="IPR003423">
    <property type="entry name" value="OMP_efflux"/>
</dbReference>
<evidence type="ECO:0000313" key="4">
    <source>
        <dbReference type="Proteomes" id="UP000004386"/>
    </source>
</evidence>
<dbReference type="Gene3D" id="2.20.200.10">
    <property type="entry name" value="Outer membrane efflux proteins (OEP)"/>
    <property type="match status" value="1"/>
</dbReference>
<accession>C4WQI9</accession>
<name>C4WQI9_9HYPH</name>
<dbReference type="EMBL" id="ACQA01000002">
    <property type="protein sequence ID" value="EEQ93493.1"/>
    <property type="molecule type" value="Genomic_DNA"/>
</dbReference>
<dbReference type="PANTHER" id="PTHR30203">
    <property type="entry name" value="OUTER MEMBRANE CATION EFFLUX PROTEIN"/>
    <property type="match status" value="1"/>
</dbReference>
<sequence length="545" mass="58585">MALCHPNATRRGPRYTPTSLGCLGAAVADIRASCFRWVNTVRGQHRNFRTHLLTISLVRLTVLGSILPMLAACVTVGPDYQTPNVVTPAGWNSRADSRIPQLGDWWKKLKDPVLDQLIADGIAGSPDVATAKAKVRQARANYTSAGGALYPKLDGDGSYKRSDTPATFATNQSSMGFNTTWELDLFGGNKRGVEAAYYNVESANEQLRAALVTLIGDIATNYARLRGAQADIAIAQRNAASQRQTVALTRSQLEAGQISQVDLLNAETQASRTESQVPGLRINYAQYLNQLSVLTGRSSSSLASVLDKPRPVPAIPGKISAGLPADLLLSRPDVRAAERDYASSNASVGQKQALLYPSVSLTGAINTGGANFGDLGKLSTISWNFGPSLTVPIFQGGRLSADVDAARAARDQSFIAYRKVILTALSEVENASVSLNQNRLRVAQLQKIVSNSRKINELTLEQYRAGTKSFVDVLTAQRDLLGAETELSQARTELVLNYVALQKALGGGWNGIIDVAKPEVVDSYTGPRIVKTTRIPPLTTDKRPL</sequence>
<dbReference type="AlphaFoldDB" id="C4WQI9"/>
<keyword evidence="2 3" id="KW-0449">Lipoprotein</keyword>
<comment type="subcellular location">
    <subcellularLocation>
        <location evidence="2">Cell membrane</location>
        <topology evidence="2">Lipid-anchor</topology>
    </subcellularLocation>
</comment>
<gene>
    <name evidence="3" type="ORF">OINT_2000646</name>
</gene>
<proteinExistence type="inferred from homology"/>
<dbReference type="InterPro" id="IPR010131">
    <property type="entry name" value="MdtP/NodT-like"/>
</dbReference>
<comment type="similarity">
    <text evidence="1 2">Belongs to the outer membrane factor (OMF) (TC 1.B.17) family.</text>
</comment>
<evidence type="ECO:0000313" key="3">
    <source>
        <dbReference type="EMBL" id="EEQ93493.1"/>
    </source>
</evidence>
<dbReference type="Pfam" id="PF02321">
    <property type="entry name" value="OEP"/>
    <property type="match status" value="2"/>
</dbReference>
<reference evidence="3 4" key="1">
    <citation type="submission" date="2009-05" db="EMBL/GenBank/DDBJ databases">
        <authorList>
            <person name="Setubal J.C."/>
            <person name="Boyle S."/>
            <person name="Crasta O.R."/>
            <person name="Gillespie J.J."/>
            <person name="Kenyon R.W."/>
            <person name="Lu J."/>
            <person name="Mane S."/>
            <person name="Nagrani S."/>
            <person name="Shallom J.M."/>
            <person name="Shallom S."/>
            <person name="Shukla M."/>
            <person name="Snyder E.E."/>
            <person name="Sobral B.W."/>
            <person name="Wattam A.R."/>
            <person name="Will R."/>
            <person name="Williams K."/>
            <person name="Yoo H."/>
            <person name="Munk C."/>
            <person name="Tapia R."/>
            <person name="Green L."/>
            <person name="Rogers Y."/>
            <person name="Detter J.C."/>
            <person name="Bruce D."/>
            <person name="Brettin T.S."/>
            <person name="Tsolis R."/>
        </authorList>
    </citation>
    <scope>NUCLEOTIDE SEQUENCE [LARGE SCALE GENOMIC DNA]</scope>
    <source>
        <strain evidence="3 4">LMG 3301</strain>
    </source>
</reference>
<keyword evidence="2" id="KW-0472">Membrane</keyword>
<dbReference type="GO" id="GO:0015562">
    <property type="term" value="F:efflux transmembrane transporter activity"/>
    <property type="evidence" value="ECO:0007669"/>
    <property type="project" value="InterPro"/>
</dbReference>
<dbReference type="Gene3D" id="1.20.1600.10">
    <property type="entry name" value="Outer membrane efflux proteins (OEP)"/>
    <property type="match status" value="1"/>
</dbReference>
<keyword evidence="2" id="KW-0812">Transmembrane</keyword>
<dbReference type="SUPFAM" id="SSF56954">
    <property type="entry name" value="Outer membrane efflux proteins (OEP)"/>
    <property type="match status" value="1"/>
</dbReference>
<evidence type="ECO:0000256" key="2">
    <source>
        <dbReference type="RuleBase" id="RU362097"/>
    </source>
</evidence>